<proteinExistence type="predicted"/>
<dbReference type="AlphaFoldDB" id="A0ABC8Z8G9"/>
<protein>
    <recommendedName>
        <fullName evidence="2">F-box domain-containing protein</fullName>
    </recommendedName>
</protein>
<dbReference type="PROSITE" id="PS50181">
    <property type="entry name" value="FBOX"/>
    <property type="match status" value="1"/>
</dbReference>
<name>A0ABC8Z8G9_9POAL</name>
<dbReference type="SUPFAM" id="SSF81383">
    <property type="entry name" value="F-box domain"/>
    <property type="match status" value="1"/>
</dbReference>
<dbReference type="Proteomes" id="UP001497457">
    <property type="component" value="Chromosome 18b"/>
</dbReference>
<dbReference type="PANTHER" id="PTHR44586:SF17">
    <property type="entry name" value="DUF295 DOMAIN-CONTAINING PROTEIN"/>
    <property type="match status" value="1"/>
</dbReference>
<evidence type="ECO:0000313" key="4">
    <source>
        <dbReference type="Proteomes" id="UP001497457"/>
    </source>
</evidence>
<dbReference type="InterPro" id="IPR005174">
    <property type="entry name" value="KIB1-4_b-propeller"/>
</dbReference>
<dbReference type="InterPro" id="IPR001810">
    <property type="entry name" value="F-box_dom"/>
</dbReference>
<dbReference type="Pfam" id="PF12937">
    <property type="entry name" value="F-box-like"/>
    <property type="match status" value="1"/>
</dbReference>
<dbReference type="PANTHER" id="PTHR44586">
    <property type="entry name" value="F-BOX DOMAIN CONTAINING PROTEIN, EXPRESSED"/>
    <property type="match status" value="1"/>
</dbReference>
<evidence type="ECO:0000313" key="3">
    <source>
        <dbReference type="EMBL" id="CAL4956812.1"/>
    </source>
</evidence>
<keyword evidence="4" id="KW-1185">Reference proteome</keyword>
<evidence type="ECO:0000259" key="2">
    <source>
        <dbReference type="PROSITE" id="PS50181"/>
    </source>
</evidence>
<evidence type="ECO:0000256" key="1">
    <source>
        <dbReference type="SAM" id="MobiDB-lite"/>
    </source>
</evidence>
<organism evidence="3 4">
    <name type="scientific">Urochloa decumbens</name>
    <dbReference type="NCBI Taxonomy" id="240449"/>
    <lineage>
        <taxon>Eukaryota</taxon>
        <taxon>Viridiplantae</taxon>
        <taxon>Streptophyta</taxon>
        <taxon>Embryophyta</taxon>
        <taxon>Tracheophyta</taxon>
        <taxon>Spermatophyta</taxon>
        <taxon>Magnoliopsida</taxon>
        <taxon>Liliopsida</taxon>
        <taxon>Poales</taxon>
        <taxon>Poaceae</taxon>
        <taxon>PACMAD clade</taxon>
        <taxon>Panicoideae</taxon>
        <taxon>Panicodae</taxon>
        <taxon>Paniceae</taxon>
        <taxon>Melinidinae</taxon>
        <taxon>Urochloa</taxon>
    </lineage>
</organism>
<accession>A0ABC8Z8G9</accession>
<sequence length="451" mass="51993">MLLICSTKKGTGDYTSSAMDASSEHEESRQQDLPDLAPVYDWSELPADLLIRIFVDLDVLDLFSVRAVCKSWWVYYLEARRLGPACCRSQSPCLLYSSNNHNDPNTATLFRLTNKKLYRVTLPDPPLPSCFVVGSCHGWLAIADEQSNLLLVNPLSRVQIALPPPLTIKNVRGCYTTDGILDRYHLLELDLLNQDCDTHADPYDDLTREQGRFYFYLRVAMSADPSRGSCIVMIMHMPNNHLSFARVGDAQWTWIDVNHRCRDYNDFFYNNSDGLFYAVRGSGEVHTIDLNGSSPVVKTILRPMVSYIDTNKYIVQAPWGDILQVWRDNDIDEEGEGRAIQLEVYMVDLVEQKLVEIKNLKEHTLFIGFNTPFFLLAEDYNMLIPDCIYLTDDYMDYIFCRRFNPRQVAVFSMKDGSFTDLFTSSDFWLNWPLPVWITPSYSQRQKRVVHV</sequence>
<feature type="domain" description="F-box" evidence="2">
    <location>
        <begin position="39"/>
        <end position="72"/>
    </location>
</feature>
<dbReference type="EMBL" id="OZ075128">
    <property type="protein sequence ID" value="CAL4956812.1"/>
    <property type="molecule type" value="Genomic_DNA"/>
</dbReference>
<feature type="compositionally biased region" description="Basic and acidic residues" evidence="1">
    <location>
        <begin position="22"/>
        <end position="31"/>
    </location>
</feature>
<gene>
    <name evidence="3" type="ORF">URODEC1_LOCUS42171</name>
</gene>
<reference evidence="3" key="1">
    <citation type="submission" date="2024-10" db="EMBL/GenBank/DDBJ databases">
        <authorList>
            <person name="Ryan C."/>
        </authorList>
    </citation>
    <scope>NUCLEOTIDE SEQUENCE [LARGE SCALE GENOMIC DNA]</scope>
</reference>
<dbReference type="SUPFAM" id="SSF75011">
    <property type="entry name" value="3-carboxy-cis,cis-mucoante lactonizing enzyme"/>
    <property type="match status" value="1"/>
</dbReference>
<dbReference type="Gene3D" id="1.20.1280.50">
    <property type="match status" value="1"/>
</dbReference>
<dbReference type="Pfam" id="PF03478">
    <property type="entry name" value="Beta-prop_KIB1-4"/>
    <property type="match status" value="1"/>
</dbReference>
<feature type="region of interest" description="Disordered" evidence="1">
    <location>
        <begin position="1"/>
        <end position="31"/>
    </location>
</feature>
<dbReference type="InterPro" id="IPR036047">
    <property type="entry name" value="F-box-like_dom_sf"/>
</dbReference>